<evidence type="ECO:0000313" key="2">
    <source>
        <dbReference type="Proteomes" id="UP001642540"/>
    </source>
</evidence>
<reference evidence="1 2" key="1">
    <citation type="submission" date="2024-08" db="EMBL/GenBank/DDBJ databases">
        <authorList>
            <person name="Cucini C."/>
            <person name="Frati F."/>
        </authorList>
    </citation>
    <scope>NUCLEOTIDE SEQUENCE [LARGE SCALE GENOMIC DNA]</scope>
</reference>
<dbReference type="EMBL" id="CAXLJM020000109">
    <property type="protein sequence ID" value="CAL8135746.1"/>
    <property type="molecule type" value="Genomic_DNA"/>
</dbReference>
<dbReference type="Proteomes" id="UP001642540">
    <property type="component" value="Unassembled WGS sequence"/>
</dbReference>
<evidence type="ECO:0000313" key="1">
    <source>
        <dbReference type="EMBL" id="CAL8135746.1"/>
    </source>
</evidence>
<proteinExistence type="predicted"/>
<evidence type="ECO:0008006" key="3">
    <source>
        <dbReference type="Google" id="ProtNLM"/>
    </source>
</evidence>
<organism evidence="1 2">
    <name type="scientific">Orchesella dallaii</name>
    <dbReference type="NCBI Taxonomy" id="48710"/>
    <lineage>
        <taxon>Eukaryota</taxon>
        <taxon>Metazoa</taxon>
        <taxon>Ecdysozoa</taxon>
        <taxon>Arthropoda</taxon>
        <taxon>Hexapoda</taxon>
        <taxon>Collembola</taxon>
        <taxon>Entomobryomorpha</taxon>
        <taxon>Entomobryoidea</taxon>
        <taxon>Orchesellidae</taxon>
        <taxon>Orchesellinae</taxon>
        <taxon>Orchesella</taxon>
    </lineage>
</organism>
<accession>A0ABP1RU12</accession>
<comment type="caution">
    <text evidence="1">The sequence shown here is derived from an EMBL/GenBank/DDBJ whole genome shotgun (WGS) entry which is preliminary data.</text>
</comment>
<name>A0ABP1RU12_9HEXA</name>
<protein>
    <recommendedName>
        <fullName evidence="3">Reverse transcriptase zinc-binding domain-containing protein</fullName>
    </recommendedName>
</protein>
<sequence length="208" mass="24261">MEQSRYPRICFEALKAENISNPNLTYSWTDQMRNIFDEFGLSFLSLETDISSFLSNCPSLLTKMFDGLRQTDIASVNKSTKYGYYNFLTPELPISAHYLSLKIPHRKAVIIAQARLNKGQFYHNKFSHILDGSICTLCNMQKNETLEHLILECRVFKYRRVKYLMPDIIGEESDKLEQILNVEDEAHANLLADYLISCLEERRFILEQ</sequence>
<keyword evidence="2" id="KW-1185">Reference proteome</keyword>
<gene>
    <name evidence="1" type="ORF">ODALV1_LOCUS26121</name>
</gene>